<evidence type="ECO:0000256" key="2">
    <source>
        <dbReference type="SAM" id="MobiDB-lite"/>
    </source>
</evidence>
<dbReference type="PANTHER" id="PTHR21666">
    <property type="entry name" value="PEPTIDASE-RELATED"/>
    <property type="match status" value="1"/>
</dbReference>
<protein>
    <submittedName>
        <fullName evidence="5">Peptidase, M23 family</fullName>
    </submittedName>
</protein>
<dbReference type="RefSeq" id="WP_005761146.1">
    <property type="nucleotide sequence ID" value="NZ_AJSX01000036.1"/>
</dbReference>
<dbReference type="PANTHER" id="PTHR21666:SF270">
    <property type="entry name" value="MUREIN HYDROLASE ACTIVATOR ENVC"/>
    <property type="match status" value="1"/>
</dbReference>
<dbReference type="Gene3D" id="6.10.250.3150">
    <property type="match status" value="1"/>
</dbReference>
<comment type="caution">
    <text evidence="5">The sequence shown here is derived from an EMBL/GenBank/DDBJ whole genome shotgun (WGS) entry which is preliminary data.</text>
</comment>
<dbReference type="InterPro" id="IPR016047">
    <property type="entry name" value="M23ase_b-sheet_dom"/>
</dbReference>
<feature type="coiled-coil region" evidence="1">
    <location>
        <begin position="25"/>
        <end position="108"/>
    </location>
</feature>
<dbReference type="InterPro" id="IPR011055">
    <property type="entry name" value="Dup_hybrid_motif"/>
</dbReference>
<feature type="chain" id="PRO_5003669758" evidence="3">
    <location>
        <begin position="30"/>
        <end position="405"/>
    </location>
</feature>
<dbReference type="OrthoDB" id="9784703at2"/>
<accession>I3D9Z9</accession>
<keyword evidence="3" id="KW-0732">Signal</keyword>
<dbReference type="CDD" id="cd12797">
    <property type="entry name" value="M23_peptidase"/>
    <property type="match status" value="1"/>
</dbReference>
<reference evidence="5 6" key="1">
    <citation type="submission" date="2012-03" db="EMBL/GenBank/DDBJ databases">
        <authorList>
            <person name="Harkins D.M."/>
            <person name="Madupu R."/>
            <person name="Durkin A.S."/>
            <person name="Torralba M."/>
            <person name="Methe B."/>
            <person name="Sutton G.G."/>
            <person name="Nelson K.E."/>
        </authorList>
    </citation>
    <scope>NUCLEOTIDE SEQUENCE [LARGE SCALE GENOMIC DNA]</scope>
    <source>
        <strain evidence="5 6">CCUG 2042</strain>
    </source>
</reference>
<sequence length="405" mass="45548">MLSNFNKKISLKCTALFCVGMLGAFSAQSADLSKIQQQIKQQEQKIAEQKRTQNQLQSILQAQETKMSGVIGNLRQTQADVEETRKVINETNKQIKLLEQQEKTQKIKLAKQLDAVYRSGNPASVVEHLLSDNAQKADRMKVYYEHMNQARMTAIQDIRDTRKQLDEQKNLLGSQLEEQKTQLSTQKKQQQELQKVKNERQLTLNQLSKSLEKDQNKLETLKANENALRNEIQRASEIAQEQEQREREAYTQKKASEEKKNNRPYQPTNQEQQLMHTGTGLAGKYPRPVIGKTLYSYGATQVGEVKWKGMVIGASAGTAVKAIADGRVILASWLQGYGLVVVIDHGKGDMSLYGYNQAVSVKVGNLVRSGQKIAEVGNSGGQGRTGLYFEIRRQGNAVNPASWLR</sequence>
<dbReference type="EMBL" id="AJSX01000036">
    <property type="protein sequence ID" value="EIJ68542.1"/>
    <property type="molecule type" value="Genomic_DNA"/>
</dbReference>
<keyword evidence="6" id="KW-1185">Reference proteome</keyword>
<feature type="domain" description="M23ase beta-sheet core" evidence="4">
    <location>
        <begin position="306"/>
        <end position="400"/>
    </location>
</feature>
<proteinExistence type="predicted"/>
<evidence type="ECO:0000313" key="5">
    <source>
        <dbReference type="EMBL" id="EIJ68542.1"/>
    </source>
</evidence>
<keyword evidence="1" id="KW-0175">Coiled coil</keyword>
<feature type="compositionally biased region" description="Basic and acidic residues" evidence="2">
    <location>
        <begin position="242"/>
        <end position="261"/>
    </location>
</feature>
<dbReference type="eggNOG" id="COG4942">
    <property type="taxonomic scope" value="Bacteria"/>
</dbReference>
<dbReference type="SUPFAM" id="SSF51261">
    <property type="entry name" value="Duplicated hybrid motif"/>
    <property type="match status" value="1"/>
</dbReference>
<organism evidence="5 6">
    <name type="scientific">Pasteurella bettyae CCUG 2042</name>
    <dbReference type="NCBI Taxonomy" id="1095749"/>
    <lineage>
        <taxon>Bacteria</taxon>
        <taxon>Pseudomonadati</taxon>
        <taxon>Pseudomonadota</taxon>
        <taxon>Gammaproteobacteria</taxon>
        <taxon>Pasteurellales</taxon>
        <taxon>Pasteurellaceae</taxon>
        <taxon>Pasteurella</taxon>
    </lineage>
</organism>
<feature type="signal peptide" evidence="3">
    <location>
        <begin position="1"/>
        <end position="29"/>
    </location>
</feature>
<name>I3D9Z9_9PAST</name>
<dbReference type="InterPro" id="IPR050570">
    <property type="entry name" value="Cell_wall_metabolism_enzyme"/>
</dbReference>
<gene>
    <name evidence="5" type="ORF">HMPREF1052_1619</name>
</gene>
<evidence type="ECO:0000259" key="4">
    <source>
        <dbReference type="Pfam" id="PF01551"/>
    </source>
</evidence>
<dbReference type="PATRIC" id="fig|1095749.3.peg.1533"/>
<feature type="region of interest" description="Disordered" evidence="2">
    <location>
        <begin position="238"/>
        <end position="271"/>
    </location>
</feature>
<dbReference type="FunFam" id="2.70.70.10:FF:000003">
    <property type="entry name" value="Murein hydrolase activator EnvC"/>
    <property type="match status" value="1"/>
</dbReference>
<dbReference type="NCBIfam" id="NF008644">
    <property type="entry name" value="PRK11637.1"/>
    <property type="match status" value="1"/>
</dbReference>
<dbReference type="Gene3D" id="2.70.70.10">
    <property type="entry name" value="Glucose Permease (Domain IIA)"/>
    <property type="match status" value="1"/>
</dbReference>
<dbReference type="Pfam" id="PF01551">
    <property type="entry name" value="Peptidase_M23"/>
    <property type="match status" value="1"/>
</dbReference>
<dbReference type="Proteomes" id="UP000006457">
    <property type="component" value="Unassembled WGS sequence"/>
</dbReference>
<dbReference type="GO" id="GO:0004222">
    <property type="term" value="F:metalloendopeptidase activity"/>
    <property type="evidence" value="ECO:0007669"/>
    <property type="project" value="TreeGrafter"/>
</dbReference>
<evidence type="ECO:0000256" key="3">
    <source>
        <dbReference type="SAM" id="SignalP"/>
    </source>
</evidence>
<dbReference type="MEROPS" id="M23.950"/>
<evidence type="ECO:0000256" key="1">
    <source>
        <dbReference type="SAM" id="Coils"/>
    </source>
</evidence>
<evidence type="ECO:0000313" key="6">
    <source>
        <dbReference type="Proteomes" id="UP000006457"/>
    </source>
</evidence>
<dbReference type="AlphaFoldDB" id="I3D9Z9"/>